<dbReference type="GO" id="GO:0000976">
    <property type="term" value="F:transcription cis-regulatory region binding"/>
    <property type="evidence" value="ECO:0007669"/>
    <property type="project" value="UniProtKB-ARBA"/>
</dbReference>
<comment type="subcellular location">
    <subcellularLocation>
        <location evidence="1">Nucleus</location>
    </subcellularLocation>
</comment>
<feature type="region of interest" description="Disordered" evidence="8">
    <location>
        <begin position="652"/>
        <end position="682"/>
    </location>
</feature>
<protein>
    <recommendedName>
        <fullName evidence="13">AP2/ERF domain-containing protein</fullName>
    </recommendedName>
</protein>
<dbReference type="SMART" id="SM00380">
    <property type="entry name" value="AP2"/>
    <property type="match status" value="1"/>
</dbReference>
<dbReference type="Pfam" id="PF00847">
    <property type="entry name" value="AP2"/>
    <property type="match status" value="1"/>
</dbReference>
<accession>A0A484MBS6</accession>
<keyword evidence="5" id="KW-0804">Transcription</keyword>
<dbReference type="EMBL" id="OOIL02003144">
    <property type="protein sequence ID" value="VFQ86381.1"/>
    <property type="molecule type" value="Genomic_DNA"/>
</dbReference>
<dbReference type="Pfam" id="PF00078">
    <property type="entry name" value="RVT_1"/>
    <property type="match status" value="1"/>
</dbReference>
<dbReference type="AlphaFoldDB" id="A0A484MBS6"/>
<proteinExistence type="inferred from homology"/>
<dbReference type="GO" id="GO:0009873">
    <property type="term" value="P:ethylene-activated signaling pathway"/>
    <property type="evidence" value="ECO:0007669"/>
    <property type="project" value="UniProtKB-KW"/>
</dbReference>
<feature type="domain" description="Reverse transcriptase" evidence="9">
    <location>
        <begin position="34"/>
        <end position="320"/>
    </location>
</feature>
<evidence type="ECO:0000256" key="4">
    <source>
        <dbReference type="ARBA" id="ARBA00023125"/>
    </source>
</evidence>
<keyword evidence="2" id="KW-0936">Ethylene signaling pathway</keyword>
<evidence type="ECO:0008006" key="13">
    <source>
        <dbReference type="Google" id="ProtNLM"/>
    </source>
</evidence>
<dbReference type="Proteomes" id="UP000595140">
    <property type="component" value="Unassembled WGS sequence"/>
</dbReference>
<evidence type="ECO:0000313" key="11">
    <source>
        <dbReference type="EMBL" id="VFQ86381.1"/>
    </source>
</evidence>
<dbReference type="GO" id="GO:0005634">
    <property type="term" value="C:nucleus"/>
    <property type="evidence" value="ECO:0007669"/>
    <property type="project" value="UniProtKB-SubCell"/>
</dbReference>
<evidence type="ECO:0000256" key="1">
    <source>
        <dbReference type="ARBA" id="ARBA00004123"/>
    </source>
</evidence>
<dbReference type="PROSITE" id="PS51032">
    <property type="entry name" value="AP2_ERF"/>
    <property type="match status" value="1"/>
</dbReference>
<evidence type="ECO:0000259" key="9">
    <source>
        <dbReference type="PROSITE" id="PS50878"/>
    </source>
</evidence>
<evidence type="ECO:0000259" key="10">
    <source>
        <dbReference type="PROSITE" id="PS51032"/>
    </source>
</evidence>
<evidence type="ECO:0000256" key="8">
    <source>
        <dbReference type="SAM" id="MobiDB-lite"/>
    </source>
</evidence>
<dbReference type="InterPro" id="IPR000477">
    <property type="entry name" value="RT_dom"/>
</dbReference>
<dbReference type="PRINTS" id="PR00367">
    <property type="entry name" value="ETHRSPELEMNT"/>
</dbReference>
<dbReference type="Gene3D" id="3.30.730.10">
    <property type="entry name" value="AP2/ERF domain"/>
    <property type="match status" value="1"/>
</dbReference>
<evidence type="ECO:0000256" key="3">
    <source>
        <dbReference type="ARBA" id="ARBA00023015"/>
    </source>
</evidence>
<dbReference type="InterPro" id="IPR016177">
    <property type="entry name" value="DNA-bd_dom_sf"/>
</dbReference>
<organism evidence="11 12">
    <name type="scientific">Cuscuta campestris</name>
    <dbReference type="NCBI Taxonomy" id="132261"/>
    <lineage>
        <taxon>Eukaryota</taxon>
        <taxon>Viridiplantae</taxon>
        <taxon>Streptophyta</taxon>
        <taxon>Embryophyta</taxon>
        <taxon>Tracheophyta</taxon>
        <taxon>Spermatophyta</taxon>
        <taxon>Magnoliopsida</taxon>
        <taxon>eudicotyledons</taxon>
        <taxon>Gunneridae</taxon>
        <taxon>Pentapetalae</taxon>
        <taxon>asterids</taxon>
        <taxon>lamiids</taxon>
        <taxon>Solanales</taxon>
        <taxon>Convolvulaceae</taxon>
        <taxon>Cuscuteae</taxon>
        <taxon>Cuscuta</taxon>
        <taxon>Cuscuta subgen. Grammica</taxon>
        <taxon>Cuscuta sect. Cleistogrammica</taxon>
    </lineage>
</organism>
<keyword evidence="3" id="KW-0805">Transcription regulation</keyword>
<keyword evidence="4" id="KW-0238">DNA-binding</keyword>
<evidence type="ECO:0000313" key="12">
    <source>
        <dbReference type="Proteomes" id="UP000595140"/>
    </source>
</evidence>
<dbReference type="CDD" id="cd01650">
    <property type="entry name" value="RT_nLTR_like"/>
    <property type="match status" value="1"/>
</dbReference>
<dbReference type="PROSITE" id="PS50878">
    <property type="entry name" value="RT_POL"/>
    <property type="match status" value="1"/>
</dbReference>
<comment type="similarity">
    <text evidence="7">Belongs to the AP2/ERF transcription factor family. ERF subfamily.</text>
</comment>
<dbReference type="FunFam" id="3.30.730.10:FF:000006">
    <property type="entry name" value="ethylene-responsive transcription factor ERF014-like"/>
    <property type="match status" value="1"/>
</dbReference>
<dbReference type="SUPFAM" id="SSF56672">
    <property type="entry name" value="DNA/RNA polymerases"/>
    <property type="match status" value="1"/>
</dbReference>
<dbReference type="GO" id="GO:0003700">
    <property type="term" value="F:DNA-binding transcription factor activity"/>
    <property type="evidence" value="ECO:0007669"/>
    <property type="project" value="InterPro"/>
</dbReference>
<evidence type="ECO:0000256" key="2">
    <source>
        <dbReference type="ARBA" id="ARBA00022745"/>
    </source>
</evidence>
<gene>
    <name evidence="11" type="ORF">CCAM_LOCUS28157</name>
</gene>
<dbReference type="InterPro" id="IPR043502">
    <property type="entry name" value="DNA/RNA_pol_sf"/>
</dbReference>
<keyword evidence="12" id="KW-1185">Reference proteome</keyword>
<evidence type="ECO:0000256" key="5">
    <source>
        <dbReference type="ARBA" id="ARBA00023163"/>
    </source>
</evidence>
<feature type="domain" description="AP2/ERF" evidence="10">
    <location>
        <begin position="767"/>
        <end position="827"/>
    </location>
</feature>
<keyword evidence="6" id="KW-0539">Nucleus</keyword>
<sequence length="955" mass="105948">MRSGRALGPDEIPVEFWKHTGRGAWVWLTKLFNVIFRTARMPDEWRESLLVPLFKGKGDIQSCENYRGIKLLSHTMKVWERVIEYRLRKGVCISENQFGFMLGISTTEAIHYKAYDRVPREVLWRCLETRGVPIAYTRAIKDMYDGAMTRVRTFGGDSESFSVGMGLHQGSALSPFLFALVMDVLTQGVQEGVPWCMLFADDIVLIDDTHGDVGHRVGVAWAKWRLASGVLCDPKISPRMKGKFYRSVVRPAMLYGAECWAVKKTHVRRLHAAEMRMLRWMCGKTRLDRISNEVIRRQVGMAPVEDKLQEARLRWFGHVRRRDADAPVEPGVSWKQPPCFQVGVRSSSETPIVNVSAGLGGSVGQTTPINIPFGSSASMGSTPITAFVGSSTTMGSAPVTSVIGPTAATATMVTPLGPNMDSAIPVIPSLGPNAGVFTSALVGHPTVMLPANSVKEPAKFTGVGFKIWQQRMLFWLTTLNLARYLREDPPVVGENAYEPTVQAKEAWIANNYTCLNLILNCLSDALYAAYSRAASAKELWTTLSNKYQAEDAIAKKFVVGKVMDFKMVDSKPVVSQAEELILIFNECTDEGMGVSEAFQVATIIHVLPPAWDEFWSYLKLKRKEMTLEQLLVRLRIREEGLTREKKVAVAKANVVEHPPKEGSSKGPKPNKDKKKIGPKGGVAKPMFAGKCYNCGIMDHRSSEYRKKPQKKKQKKEEALCSELDAMDLCAVVIEVNLVGSNPKEWTSDKQKMAYSGDTAAETAARKKYKGVRMRSWGSWVSEIRAPYQKTRIWLGSYSTPECAARAYDAALLCLKGPSAAAASLNFPHHLSSYPIPPSPPGAVFSPKAIQRIAAAAAANSCPVPPPHWEEAAAETDDDVEYCMDDVIIGGELEVHSPRRHDQTPAAIMAAQCSWYNFDSPKYSNMFGNDGFFAGDPQLIDQMYDDNGEIRLWSFT</sequence>
<dbReference type="PANTHER" id="PTHR19446">
    <property type="entry name" value="REVERSE TRANSCRIPTASES"/>
    <property type="match status" value="1"/>
</dbReference>
<reference evidence="11 12" key="1">
    <citation type="submission" date="2018-04" db="EMBL/GenBank/DDBJ databases">
        <authorList>
            <person name="Vogel A."/>
        </authorList>
    </citation>
    <scope>NUCLEOTIDE SEQUENCE [LARGE SCALE GENOMIC DNA]</scope>
</reference>
<dbReference type="SUPFAM" id="SSF54171">
    <property type="entry name" value="DNA-binding domain"/>
    <property type="match status" value="1"/>
</dbReference>
<dbReference type="Pfam" id="PF14223">
    <property type="entry name" value="Retrotran_gag_2"/>
    <property type="match status" value="1"/>
</dbReference>
<evidence type="ECO:0000256" key="7">
    <source>
        <dbReference type="ARBA" id="ARBA00024343"/>
    </source>
</evidence>
<dbReference type="InterPro" id="IPR001471">
    <property type="entry name" value="AP2/ERF_dom"/>
</dbReference>
<dbReference type="InterPro" id="IPR036955">
    <property type="entry name" value="AP2/ERF_dom_sf"/>
</dbReference>
<evidence type="ECO:0000256" key="6">
    <source>
        <dbReference type="ARBA" id="ARBA00023242"/>
    </source>
</evidence>
<dbReference type="CDD" id="cd00018">
    <property type="entry name" value="AP2"/>
    <property type="match status" value="1"/>
</dbReference>
<dbReference type="OrthoDB" id="515277at2759"/>
<name>A0A484MBS6_9ASTE</name>